<evidence type="ECO:0000313" key="2">
    <source>
        <dbReference type="EMBL" id="GAA2965320.1"/>
    </source>
</evidence>
<sequence length="55" mass="6124">MGRPFPPTAAWPWEDDPRRSEETGAVRGQVFDRGPVVPGTDRGGMYERLTHCSPP</sequence>
<evidence type="ECO:0000313" key="3">
    <source>
        <dbReference type="Proteomes" id="UP001500403"/>
    </source>
</evidence>
<organism evidence="2 3">
    <name type="scientific">Streptomyces enissocaesilis</name>
    <dbReference type="NCBI Taxonomy" id="332589"/>
    <lineage>
        <taxon>Bacteria</taxon>
        <taxon>Bacillati</taxon>
        <taxon>Actinomycetota</taxon>
        <taxon>Actinomycetes</taxon>
        <taxon>Kitasatosporales</taxon>
        <taxon>Streptomycetaceae</taxon>
        <taxon>Streptomyces</taxon>
        <taxon>Streptomyces rochei group</taxon>
    </lineage>
</organism>
<keyword evidence="3" id="KW-1185">Reference proteome</keyword>
<reference evidence="2 3" key="1">
    <citation type="journal article" date="2019" name="Int. J. Syst. Evol. Microbiol.">
        <title>The Global Catalogue of Microorganisms (GCM) 10K type strain sequencing project: providing services to taxonomists for standard genome sequencing and annotation.</title>
        <authorList>
            <consortium name="The Broad Institute Genomics Platform"/>
            <consortium name="The Broad Institute Genome Sequencing Center for Infectious Disease"/>
            <person name="Wu L."/>
            <person name="Ma J."/>
        </authorList>
    </citation>
    <scope>NUCLEOTIDE SEQUENCE [LARGE SCALE GENOMIC DNA]</scope>
    <source>
        <strain evidence="2 3">JCM 9088</strain>
    </source>
</reference>
<proteinExistence type="predicted"/>
<feature type="compositionally biased region" description="Basic and acidic residues" evidence="1">
    <location>
        <begin position="15"/>
        <end position="24"/>
    </location>
</feature>
<gene>
    <name evidence="2" type="ORF">GCM10010446_58760</name>
</gene>
<name>A0ABN3XNT3_9ACTN</name>
<dbReference type="Proteomes" id="UP001500403">
    <property type="component" value="Unassembled WGS sequence"/>
</dbReference>
<protein>
    <submittedName>
        <fullName evidence="2">Uncharacterized protein</fullName>
    </submittedName>
</protein>
<feature type="region of interest" description="Disordered" evidence="1">
    <location>
        <begin position="1"/>
        <end position="55"/>
    </location>
</feature>
<dbReference type="EMBL" id="BAAAUD010000056">
    <property type="protein sequence ID" value="GAA2965320.1"/>
    <property type="molecule type" value="Genomic_DNA"/>
</dbReference>
<evidence type="ECO:0000256" key="1">
    <source>
        <dbReference type="SAM" id="MobiDB-lite"/>
    </source>
</evidence>
<feature type="compositionally biased region" description="Basic and acidic residues" evidence="1">
    <location>
        <begin position="44"/>
        <end position="55"/>
    </location>
</feature>
<comment type="caution">
    <text evidence="2">The sequence shown here is derived from an EMBL/GenBank/DDBJ whole genome shotgun (WGS) entry which is preliminary data.</text>
</comment>
<accession>A0ABN3XNT3</accession>